<accession>A0A940WZM5</accession>
<dbReference type="SUPFAM" id="SSF53474">
    <property type="entry name" value="alpha/beta-Hydrolases"/>
    <property type="match status" value="1"/>
</dbReference>
<dbReference type="EMBL" id="JAGKTC010000001">
    <property type="protein sequence ID" value="MBP3983634.1"/>
    <property type="molecule type" value="Genomic_DNA"/>
</dbReference>
<keyword evidence="2" id="KW-1185">Reference proteome</keyword>
<evidence type="ECO:0000313" key="2">
    <source>
        <dbReference type="Proteomes" id="UP000673447"/>
    </source>
</evidence>
<dbReference type="Proteomes" id="UP000673447">
    <property type="component" value="Unassembled WGS sequence"/>
</dbReference>
<reference evidence="1" key="2">
    <citation type="submission" date="2021-03" db="EMBL/GenBank/DDBJ databases">
        <authorList>
            <person name="Cao W."/>
        </authorList>
    </citation>
    <scope>NUCLEOTIDE SEQUENCE</scope>
    <source>
        <strain evidence="1">110414</strain>
    </source>
</reference>
<comment type="caution">
    <text evidence="1">The sequence shown here is derived from an EMBL/GenBank/DDBJ whole genome shotgun (WGS) entry which is preliminary data.</text>
</comment>
<evidence type="ECO:0000313" key="1">
    <source>
        <dbReference type="EMBL" id="MBP3983634.1"/>
    </source>
</evidence>
<dbReference type="InterPro" id="IPR029058">
    <property type="entry name" value="AB_hydrolase_fold"/>
</dbReference>
<gene>
    <name evidence="1" type="ORF">J5837_04270</name>
</gene>
<sequence>MPKPSTPVQDTGMLDAAPYRIDIPENWNGDLVALLHGYEPKGSPRQQPWPQNEAAPLFLAKGYAVIESGYSSQGWAVADAIADTEKLRAYFVEKYRKPRRAYLVGFSMGGLAVLKSAELYGKSYDGALSLCGANMPAGTVFQDAVLTPLVAFDYFFPGAMGLTAGGLADPASPAMLDSEAIERELQKNEATATLLSKRLDIPRPGLAGALMLYNLVLREAASRAGGFPVDNRSVAYSGFGDDEAFNRGVRRYAGDPRAIASIDGSAELTGTIQAPVVLQPSALDPTVPARFNHLYPELVRSRGTPQPLLELPAVGEGHCGFANEQIVGAFNRLLQLHRR</sequence>
<reference evidence="1" key="1">
    <citation type="journal article" date="2016" name="Int. J. Syst. Evol. Microbiol.">
        <title>Pseudoxanthomonas helianthi sp. nov., isolated from roots of Jerusalem artichoke (Helianthus tuberosus).</title>
        <authorList>
            <person name="Kittiwongwattana C."/>
            <person name="Thawai C."/>
        </authorList>
    </citation>
    <scope>NUCLEOTIDE SEQUENCE</scope>
    <source>
        <strain evidence="1">110414</strain>
    </source>
</reference>
<evidence type="ECO:0008006" key="3">
    <source>
        <dbReference type="Google" id="ProtNLM"/>
    </source>
</evidence>
<proteinExistence type="predicted"/>
<protein>
    <recommendedName>
        <fullName evidence="3">Alpha/beta hydrolase</fullName>
    </recommendedName>
</protein>
<dbReference type="AlphaFoldDB" id="A0A940WZM5"/>
<dbReference type="RefSeq" id="WP_210535466.1">
    <property type="nucleotide sequence ID" value="NZ_JAGKTC010000001.1"/>
</dbReference>
<name>A0A940WZM5_9GAMM</name>
<organism evidence="1 2">
    <name type="scientific">Pseudoxanthomonas helianthi</name>
    <dbReference type="NCBI Taxonomy" id="1453541"/>
    <lineage>
        <taxon>Bacteria</taxon>
        <taxon>Pseudomonadati</taxon>
        <taxon>Pseudomonadota</taxon>
        <taxon>Gammaproteobacteria</taxon>
        <taxon>Lysobacterales</taxon>
        <taxon>Lysobacteraceae</taxon>
        <taxon>Pseudoxanthomonas</taxon>
    </lineage>
</organism>
<dbReference type="Gene3D" id="3.40.50.1820">
    <property type="entry name" value="alpha/beta hydrolase"/>
    <property type="match status" value="1"/>
</dbReference>